<gene>
    <name evidence="1" type="ORF">CLIB1444_01S03862</name>
</gene>
<evidence type="ECO:0000313" key="1">
    <source>
        <dbReference type="EMBL" id="CAH6718308.1"/>
    </source>
</evidence>
<dbReference type="Proteomes" id="UP001152531">
    <property type="component" value="Unassembled WGS sequence"/>
</dbReference>
<accession>A0ACA9Y062</accession>
<reference evidence="1" key="1">
    <citation type="submission" date="2022-06" db="EMBL/GenBank/DDBJ databases">
        <authorList>
            <person name="Legras J.-L."/>
            <person name="Devillers H."/>
            <person name="Grondin C."/>
        </authorList>
    </citation>
    <scope>NUCLEOTIDE SEQUENCE</scope>
    <source>
        <strain evidence="1">CLIB 1444</strain>
    </source>
</reference>
<dbReference type="EMBL" id="CALSDN010000001">
    <property type="protein sequence ID" value="CAH6718308.1"/>
    <property type="molecule type" value="Genomic_DNA"/>
</dbReference>
<proteinExistence type="predicted"/>
<sequence length="477" mass="54942">MLVPPENFGVVEPGLYRCSKLSSDNFPHLQTLDLKTILLLDAENPPRPLKNFISDNNINLINLGSLKVSNHNHTGADNVPNKYDDDTKSINDVNSSGSETASPLLSQSYQSKNSNSTIDEPFKELNLQLINLNNTTKKNDQWMLIEKNLIKKAFEILLNKSKYNILIIDSTSTLISILRRIQKWNFNSIVNEFRIYTGHSAKSNYFAENFLELIEIELIPYEIDQINQLKNKKIQSIPLTQTQSQPSTNGNVLLPNALQPTISQSSQNDDLPNSPEIFKASSWNKHSIDDESLWEKEMVDDDDYDDDLLSASPQIPENLLKMVEKKRNNSLDSDDDKLITPGSSPRYIVGNGRYNDRRRPSDSKIIRPIHNNMFRTSFSTFSPGSINSNRSSFDTARRYSRSERKSSLKIEDLNEFEEKRIREKFDYKYYKNLNKYSTSFANVGIIKLKLPPNSKLPDWFIRGRDFWEENYSKFKNS</sequence>
<comment type="caution">
    <text evidence="1">The sequence shown here is derived from an EMBL/GenBank/DDBJ whole genome shotgun (WGS) entry which is preliminary data.</text>
</comment>
<protein>
    <submittedName>
        <fullName evidence="1">Protein Oca4p</fullName>
    </submittedName>
</protein>
<keyword evidence="2" id="KW-1185">Reference proteome</keyword>
<organism evidence="1 2">
    <name type="scientific">[Candida] jaroonii</name>
    <dbReference type="NCBI Taxonomy" id="467808"/>
    <lineage>
        <taxon>Eukaryota</taxon>
        <taxon>Fungi</taxon>
        <taxon>Dikarya</taxon>
        <taxon>Ascomycota</taxon>
        <taxon>Saccharomycotina</taxon>
        <taxon>Pichiomycetes</taxon>
        <taxon>Debaryomycetaceae</taxon>
        <taxon>Yamadazyma</taxon>
    </lineage>
</organism>
<name>A0ACA9Y062_9ASCO</name>
<evidence type="ECO:0000313" key="2">
    <source>
        <dbReference type="Proteomes" id="UP001152531"/>
    </source>
</evidence>